<accession>A0ABV9KUQ2</accession>
<gene>
    <name evidence="1" type="ORF">ACFO6W_08300</name>
</gene>
<name>A0ABV9KUQ2_9BACT</name>
<dbReference type="PROSITE" id="PS51257">
    <property type="entry name" value="PROKAR_LIPOPROTEIN"/>
    <property type="match status" value="1"/>
</dbReference>
<reference evidence="2" key="1">
    <citation type="journal article" date="2019" name="Int. J. Syst. Evol. Microbiol.">
        <title>The Global Catalogue of Microorganisms (GCM) 10K type strain sequencing project: providing services to taxonomists for standard genome sequencing and annotation.</title>
        <authorList>
            <consortium name="The Broad Institute Genomics Platform"/>
            <consortium name="The Broad Institute Genome Sequencing Center for Infectious Disease"/>
            <person name="Wu L."/>
            <person name="Ma J."/>
        </authorList>
    </citation>
    <scope>NUCLEOTIDE SEQUENCE [LARGE SCALE GENOMIC DNA]</scope>
    <source>
        <strain evidence="2">CCUG 66188</strain>
    </source>
</reference>
<organism evidence="1 2">
    <name type="scientific">Dysgonomonas termitidis</name>
    <dbReference type="NCBI Taxonomy" id="1516126"/>
    <lineage>
        <taxon>Bacteria</taxon>
        <taxon>Pseudomonadati</taxon>
        <taxon>Bacteroidota</taxon>
        <taxon>Bacteroidia</taxon>
        <taxon>Bacteroidales</taxon>
        <taxon>Dysgonomonadaceae</taxon>
        <taxon>Dysgonomonas</taxon>
    </lineage>
</organism>
<evidence type="ECO:0000313" key="1">
    <source>
        <dbReference type="EMBL" id="MFC4673691.1"/>
    </source>
</evidence>
<dbReference type="EMBL" id="JBHSGN010000062">
    <property type="protein sequence ID" value="MFC4673691.1"/>
    <property type="molecule type" value="Genomic_DNA"/>
</dbReference>
<sequence>MRLQYSHIFLAIILLSGLQACVDKDYDWGNMDKSGVISIPPIPLGDIDTIYIKGLPQLDGSWGIPIPDGSIALSDTIRGLFDDNAVRKFFYEGSETVEISAKIDIYVATRGVSLDVYFNIINTEKQRIAQVIIPKQTLTTGIEQEFSVKITSGYMQYMENASDLQLIIVLKSKDATLWLSNDDYLYIWGAIVKTGGFYYEL</sequence>
<protein>
    <submittedName>
        <fullName evidence="1">Uncharacterized protein</fullName>
    </submittedName>
</protein>
<dbReference type="RefSeq" id="WP_379995215.1">
    <property type="nucleotide sequence ID" value="NZ_JBHSGN010000062.1"/>
</dbReference>
<dbReference type="Proteomes" id="UP001596023">
    <property type="component" value="Unassembled WGS sequence"/>
</dbReference>
<evidence type="ECO:0000313" key="2">
    <source>
        <dbReference type="Proteomes" id="UP001596023"/>
    </source>
</evidence>
<comment type="caution">
    <text evidence="1">The sequence shown here is derived from an EMBL/GenBank/DDBJ whole genome shotgun (WGS) entry which is preliminary data.</text>
</comment>
<proteinExistence type="predicted"/>
<keyword evidence="2" id="KW-1185">Reference proteome</keyword>